<evidence type="ECO:0000313" key="2">
    <source>
        <dbReference type="EMBL" id="MCR2807460.1"/>
    </source>
</evidence>
<dbReference type="EMBL" id="JANIPJ010000027">
    <property type="protein sequence ID" value="MCR2807460.1"/>
    <property type="molecule type" value="Genomic_DNA"/>
</dbReference>
<keyword evidence="1" id="KW-1133">Transmembrane helix</keyword>
<keyword evidence="1" id="KW-0472">Membrane</keyword>
<accession>A0A9X2MW10</accession>
<reference evidence="2" key="1">
    <citation type="submission" date="2022-08" db="EMBL/GenBank/DDBJ databases">
        <title>The genomic sequence of strain Paenibacillus sp. SCIV0701.</title>
        <authorList>
            <person name="Zhao H."/>
        </authorList>
    </citation>
    <scope>NUCLEOTIDE SEQUENCE</scope>
    <source>
        <strain evidence="2">SCIV0701</strain>
    </source>
</reference>
<comment type="caution">
    <text evidence="2">The sequence shown here is derived from an EMBL/GenBank/DDBJ whole genome shotgun (WGS) entry which is preliminary data.</text>
</comment>
<gene>
    <name evidence="2" type="ORF">NQZ67_26585</name>
</gene>
<organism evidence="2 3">
    <name type="scientific">Paenibacillus soyae</name>
    <dbReference type="NCBI Taxonomy" id="2969249"/>
    <lineage>
        <taxon>Bacteria</taxon>
        <taxon>Bacillati</taxon>
        <taxon>Bacillota</taxon>
        <taxon>Bacilli</taxon>
        <taxon>Bacillales</taxon>
        <taxon>Paenibacillaceae</taxon>
        <taxon>Paenibacillus</taxon>
    </lineage>
</organism>
<evidence type="ECO:0000256" key="1">
    <source>
        <dbReference type="SAM" id="Phobius"/>
    </source>
</evidence>
<dbReference type="RefSeq" id="WP_257451962.1">
    <property type="nucleotide sequence ID" value="NZ_JANIPJ010000027.1"/>
</dbReference>
<keyword evidence="1" id="KW-0812">Transmembrane</keyword>
<keyword evidence="3" id="KW-1185">Reference proteome</keyword>
<proteinExistence type="predicted"/>
<feature type="transmembrane region" description="Helical" evidence="1">
    <location>
        <begin position="12"/>
        <end position="30"/>
    </location>
</feature>
<sequence length="262" mass="29967">MKKIRQAVIGSALGKLTVWVLLVVMLPAIVEELFELNRFLSMPFGLLADWNTGGTLEGRIKFLVLFVLYASPVVILFAYLSKRKKTSEPPYRSCHDYEKLIADVKETVKDRQAPKELKADKIDSLFDALIDDVCNLFQVQRTDVRAVLVANNSRGRHKLTGWRWGRACTPDQDRMDSKAIDKFLETELTYPIWQEVKTHFDHSDSDTLLFFRNSGKLELGCLIAIAGSVDVEPHIAEWEQIVKPFTMLGHIDKLVRFVVHYS</sequence>
<name>A0A9X2MW10_9BACL</name>
<protein>
    <submittedName>
        <fullName evidence="2">Uncharacterized protein</fullName>
    </submittedName>
</protein>
<evidence type="ECO:0000313" key="3">
    <source>
        <dbReference type="Proteomes" id="UP001141950"/>
    </source>
</evidence>
<dbReference type="Proteomes" id="UP001141950">
    <property type="component" value="Unassembled WGS sequence"/>
</dbReference>
<feature type="transmembrane region" description="Helical" evidence="1">
    <location>
        <begin position="60"/>
        <end position="80"/>
    </location>
</feature>
<dbReference type="AlphaFoldDB" id="A0A9X2MW10"/>